<evidence type="ECO:0000256" key="1">
    <source>
        <dbReference type="ARBA" id="ARBA00023016"/>
    </source>
</evidence>
<dbReference type="OrthoDB" id="1431247at2759"/>
<dbReference type="PaxDb" id="3827-XP_004491356.1"/>
<dbReference type="KEGG" id="cam:101488254"/>
<dbReference type="eggNOG" id="KOG0710">
    <property type="taxonomic scope" value="Eukaryota"/>
</dbReference>
<dbReference type="RefSeq" id="XP_004491356.1">
    <property type="nucleotide sequence ID" value="XM_004491299.3"/>
</dbReference>
<evidence type="ECO:0000259" key="5">
    <source>
        <dbReference type="PROSITE" id="PS51203"/>
    </source>
</evidence>
<name>A0A1S2XP72_CICAR</name>
<dbReference type="Gene3D" id="2.60.40.790">
    <property type="match status" value="1"/>
</dbReference>
<feature type="domain" description="CS" evidence="5">
    <location>
        <begin position="158"/>
        <end position="260"/>
    </location>
</feature>
<gene>
    <name evidence="7" type="primary">LOC101488254</name>
</gene>
<dbReference type="STRING" id="3827.A0A1S2XP72"/>
<dbReference type="GO" id="GO:0009408">
    <property type="term" value="P:response to heat"/>
    <property type="evidence" value="ECO:0007669"/>
    <property type="project" value="InterPro"/>
</dbReference>
<dbReference type="InterPro" id="IPR008978">
    <property type="entry name" value="HSP20-like_chaperone"/>
</dbReference>
<dbReference type="CDD" id="cd06464">
    <property type="entry name" value="ACD_sHsps-like"/>
    <property type="match status" value="1"/>
</dbReference>
<feature type="domain" description="SHSP" evidence="4">
    <location>
        <begin position="154"/>
        <end position="260"/>
    </location>
</feature>
<reference evidence="7" key="2">
    <citation type="submission" date="2025-08" db="UniProtKB">
        <authorList>
            <consortium name="RefSeq"/>
        </authorList>
    </citation>
    <scope>IDENTIFICATION</scope>
    <source>
        <tissue evidence="7">Etiolated seedlings</tissue>
    </source>
</reference>
<keyword evidence="6" id="KW-1185">Reference proteome</keyword>
<dbReference type="PANTHER" id="PTHR46733:SF4">
    <property type="entry name" value="HEAT SHOCK PROTEIN 21, CHLOROPLASTIC"/>
    <property type="match status" value="1"/>
</dbReference>
<sequence>MESHLVKRRIDIIASHFAPSDEISPTHLLPMNCSGSLNSVLRRCDNKVYFARQATSSFGYFMKQTSAEEGDSTSFVASKTNAAECEGPSNYARAPCFARLARKESTLSNSVVQPMTKMQGYDFDALEPPTFARPSRKIRQGEWLHNEKRIHHSEIGIEWSPRMDVAESEGKYVIMVEVPGVNVSDIRVEVDDQKLSIKGRRSTSSWKVAGCPNASFSSYHKREILYGPYEVVWPLPAGVNKDSVSAEFLDGFLQIIIPKV</sequence>
<accession>A0A1S2XP72</accession>
<dbReference type="GeneID" id="101488254"/>
<reference evidence="6" key="1">
    <citation type="journal article" date="2013" name="Nat. Biotechnol.">
        <title>Draft genome sequence of chickpea (Cicer arietinum) provides a resource for trait improvement.</title>
        <authorList>
            <person name="Varshney R.K."/>
            <person name="Song C."/>
            <person name="Saxena R.K."/>
            <person name="Azam S."/>
            <person name="Yu S."/>
            <person name="Sharpe A.G."/>
            <person name="Cannon S."/>
            <person name="Baek J."/>
            <person name="Rosen B.D."/>
            <person name="Tar'an B."/>
            <person name="Millan T."/>
            <person name="Zhang X."/>
            <person name="Ramsay L.D."/>
            <person name="Iwata A."/>
            <person name="Wang Y."/>
            <person name="Nelson W."/>
            <person name="Farmer A.D."/>
            <person name="Gaur P.M."/>
            <person name="Soderlund C."/>
            <person name="Penmetsa R.V."/>
            <person name="Xu C."/>
            <person name="Bharti A.K."/>
            <person name="He W."/>
            <person name="Winter P."/>
            <person name="Zhao S."/>
            <person name="Hane J.K."/>
            <person name="Carrasquilla-Garcia N."/>
            <person name="Condie J.A."/>
            <person name="Upadhyaya H.D."/>
            <person name="Luo M.C."/>
            <person name="Thudi M."/>
            <person name="Gowda C.L."/>
            <person name="Singh N.P."/>
            <person name="Lichtenzveig J."/>
            <person name="Gali K.K."/>
            <person name="Rubio J."/>
            <person name="Nadarajan N."/>
            <person name="Dolezel J."/>
            <person name="Bansal K.C."/>
            <person name="Xu X."/>
            <person name="Edwards D."/>
            <person name="Zhang G."/>
            <person name="Kahl G."/>
            <person name="Gil J."/>
            <person name="Singh K.B."/>
            <person name="Datta S.K."/>
            <person name="Jackson S.A."/>
            <person name="Wang J."/>
            <person name="Cook D.R."/>
        </authorList>
    </citation>
    <scope>NUCLEOTIDE SEQUENCE [LARGE SCALE GENOMIC DNA]</scope>
    <source>
        <strain evidence="6">cv. CDC Frontier</strain>
    </source>
</reference>
<dbReference type="PROSITE" id="PS51203">
    <property type="entry name" value="CS"/>
    <property type="match status" value="1"/>
</dbReference>
<evidence type="ECO:0000256" key="3">
    <source>
        <dbReference type="RuleBase" id="RU003616"/>
    </source>
</evidence>
<evidence type="ECO:0000259" key="4">
    <source>
        <dbReference type="PROSITE" id="PS01031"/>
    </source>
</evidence>
<dbReference type="PANTHER" id="PTHR46733">
    <property type="entry name" value="26.5 KDA HEAT SHOCK PROTEIN, MITOCHONDRIAL"/>
    <property type="match status" value="1"/>
</dbReference>
<dbReference type="InterPro" id="IPR007052">
    <property type="entry name" value="CS_dom"/>
</dbReference>
<dbReference type="InterPro" id="IPR002068">
    <property type="entry name" value="A-crystallin/Hsp20_dom"/>
</dbReference>
<evidence type="ECO:0000313" key="6">
    <source>
        <dbReference type="Proteomes" id="UP000087171"/>
    </source>
</evidence>
<comment type="similarity">
    <text evidence="2 3">Belongs to the small heat shock protein (HSP20) family.</text>
</comment>
<dbReference type="SUPFAM" id="SSF49764">
    <property type="entry name" value="HSP20-like chaperones"/>
    <property type="match status" value="1"/>
</dbReference>
<organism evidence="6 7">
    <name type="scientific">Cicer arietinum</name>
    <name type="common">Chickpea</name>
    <name type="synonym">Garbanzo</name>
    <dbReference type="NCBI Taxonomy" id="3827"/>
    <lineage>
        <taxon>Eukaryota</taxon>
        <taxon>Viridiplantae</taxon>
        <taxon>Streptophyta</taxon>
        <taxon>Embryophyta</taxon>
        <taxon>Tracheophyta</taxon>
        <taxon>Spermatophyta</taxon>
        <taxon>Magnoliopsida</taxon>
        <taxon>eudicotyledons</taxon>
        <taxon>Gunneridae</taxon>
        <taxon>Pentapetalae</taxon>
        <taxon>rosids</taxon>
        <taxon>fabids</taxon>
        <taxon>Fabales</taxon>
        <taxon>Fabaceae</taxon>
        <taxon>Papilionoideae</taxon>
        <taxon>50 kb inversion clade</taxon>
        <taxon>NPAAA clade</taxon>
        <taxon>Hologalegina</taxon>
        <taxon>IRL clade</taxon>
        <taxon>Cicereae</taxon>
        <taxon>Cicer</taxon>
    </lineage>
</organism>
<dbReference type="Proteomes" id="UP000087171">
    <property type="component" value="Chromosome Ca2"/>
</dbReference>
<keyword evidence="1" id="KW-0346">Stress response</keyword>
<dbReference type="InterPro" id="IPR044587">
    <property type="entry name" value="HSP21-like"/>
</dbReference>
<dbReference type="Pfam" id="PF00011">
    <property type="entry name" value="HSP20"/>
    <property type="match status" value="1"/>
</dbReference>
<dbReference type="AlphaFoldDB" id="A0A1S2XP72"/>
<proteinExistence type="inferred from homology"/>
<dbReference type="PROSITE" id="PS01031">
    <property type="entry name" value="SHSP"/>
    <property type="match status" value="1"/>
</dbReference>
<evidence type="ECO:0000256" key="2">
    <source>
        <dbReference type="PROSITE-ProRule" id="PRU00285"/>
    </source>
</evidence>
<evidence type="ECO:0000313" key="7">
    <source>
        <dbReference type="RefSeq" id="XP_004491356.1"/>
    </source>
</evidence>
<protein>
    <submittedName>
        <fullName evidence="7">Uncharacterized protein LOC101488254</fullName>
    </submittedName>
</protein>